<dbReference type="RefSeq" id="WP_251910119.1">
    <property type="nucleotide sequence ID" value="NZ_JAMRXG010000002.1"/>
</dbReference>
<keyword evidence="3" id="KW-1185">Reference proteome</keyword>
<dbReference type="InterPro" id="IPR051783">
    <property type="entry name" value="NAD(P)-dependent_oxidoreduct"/>
</dbReference>
<evidence type="ECO:0000313" key="2">
    <source>
        <dbReference type="EMBL" id="MCM6773139.1"/>
    </source>
</evidence>
<dbReference type="EMBL" id="JAMRXG010000002">
    <property type="protein sequence ID" value="MCM6773139.1"/>
    <property type="molecule type" value="Genomic_DNA"/>
</dbReference>
<dbReference type="Pfam" id="PF01370">
    <property type="entry name" value="Epimerase"/>
    <property type="match status" value="1"/>
</dbReference>
<dbReference type="Proteomes" id="UP001139157">
    <property type="component" value="Unassembled WGS sequence"/>
</dbReference>
<dbReference type="GO" id="GO:0004029">
    <property type="term" value="F:aldehyde dehydrogenase (NAD+) activity"/>
    <property type="evidence" value="ECO:0007669"/>
    <property type="project" value="TreeGrafter"/>
</dbReference>
<name>A0A9X2IW39_9NOCA</name>
<comment type="caution">
    <text evidence="2">The sequence shown here is derived from an EMBL/GenBank/DDBJ whole genome shotgun (WGS) entry which is preliminary data.</text>
</comment>
<dbReference type="InterPro" id="IPR036291">
    <property type="entry name" value="NAD(P)-bd_dom_sf"/>
</dbReference>
<gene>
    <name evidence="2" type="ORF">NDR86_06600</name>
</gene>
<evidence type="ECO:0000259" key="1">
    <source>
        <dbReference type="Pfam" id="PF01370"/>
    </source>
</evidence>
<accession>A0A9X2IW39</accession>
<sequence length="336" mass="35815">MRVLVVGATGYLGHAVVRRLVAAGHEVTALSRSGRSDVGAGVVGDVLMPGLGLAPDDRVRLTGVAGIVSCFGSVGMAADPAEVVNVHLTGTRNVLDFARGCTELRRLVHVSSVLALGRARGALGNRDLSRGQTFRNWYEYAKYRAELVIRRERALPVTVLRLGTLFGAAPARLIPRHGGPVAVLPHVLSGLPVLLERRGDYPVYATDIAASAAVVERLLTDDGPSSTYTYFDPDLPTMAQVLDELCRPWNVMPKLVDTGGLSRVLQRGLARRFGVDPEVVDYARPLFDFEPDILDALPGGPAPSTPDYLAATGRSLVHAGMVATAARERGAVRVDS</sequence>
<evidence type="ECO:0000313" key="3">
    <source>
        <dbReference type="Proteomes" id="UP001139157"/>
    </source>
</evidence>
<dbReference type="SUPFAM" id="SSF51735">
    <property type="entry name" value="NAD(P)-binding Rossmann-fold domains"/>
    <property type="match status" value="1"/>
</dbReference>
<dbReference type="GO" id="GO:0005737">
    <property type="term" value="C:cytoplasm"/>
    <property type="evidence" value="ECO:0007669"/>
    <property type="project" value="TreeGrafter"/>
</dbReference>
<reference evidence="2" key="1">
    <citation type="submission" date="2022-06" db="EMBL/GenBank/DDBJ databases">
        <title>Novel species in genus nocardia.</title>
        <authorList>
            <person name="Li F."/>
        </authorList>
    </citation>
    <scope>NUCLEOTIDE SEQUENCE</scope>
    <source>
        <strain evidence="2">CDC141</strain>
    </source>
</reference>
<protein>
    <submittedName>
        <fullName evidence="2">SDR family oxidoreductase</fullName>
    </submittedName>
</protein>
<organism evidence="2 3">
    <name type="scientific">Nocardia pulmonis</name>
    <dbReference type="NCBI Taxonomy" id="2951408"/>
    <lineage>
        <taxon>Bacteria</taxon>
        <taxon>Bacillati</taxon>
        <taxon>Actinomycetota</taxon>
        <taxon>Actinomycetes</taxon>
        <taxon>Mycobacteriales</taxon>
        <taxon>Nocardiaceae</taxon>
        <taxon>Nocardia</taxon>
    </lineage>
</organism>
<dbReference type="InterPro" id="IPR001509">
    <property type="entry name" value="Epimerase_deHydtase"/>
</dbReference>
<dbReference type="PANTHER" id="PTHR48079">
    <property type="entry name" value="PROTEIN YEEZ"/>
    <property type="match status" value="1"/>
</dbReference>
<proteinExistence type="predicted"/>
<dbReference type="AlphaFoldDB" id="A0A9X2IW39"/>
<dbReference type="PANTHER" id="PTHR48079:SF6">
    <property type="entry name" value="NAD(P)-BINDING DOMAIN-CONTAINING PROTEIN-RELATED"/>
    <property type="match status" value="1"/>
</dbReference>
<dbReference type="Gene3D" id="3.40.50.720">
    <property type="entry name" value="NAD(P)-binding Rossmann-like Domain"/>
    <property type="match status" value="1"/>
</dbReference>
<feature type="domain" description="NAD-dependent epimerase/dehydratase" evidence="1">
    <location>
        <begin position="3"/>
        <end position="176"/>
    </location>
</feature>